<proteinExistence type="predicted"/>
<gene>
    <name evidence="1" type="ORF">RR46_07459</name>
</gene>
<reference evidence="1 2" key="1">
    <citation type="journal article" date="2015" name="Nat. Commun.">
        <title>Outbred genome sequencing and CRISPR/Cas9 gene editing in butterflies.</title>
        <authorList>
            <person name="Li X."/>
            <person name="Fan D."/>
            <person name="Zhang W."/>
            <person name="Liu G."/>
            <person name="Zhang L."/>
            <person name="Zhao L."/>
            <person name="Fang X."/>
            <person name="Chen L."/>
            <person name="Dong Y."/>
            <person name="Chen Y."/>
            <person name="Ding Y."/>
            <person name="Zhao R."/>
            <person name="Feng M."/>
            <person name="Zhu Y."/>
            <person name="Feng Y."/>
            <person name="Jiang X."/>
            <person name="Zhu D."/>
            <person name="Xiang H."/>
            <person name="Feng X."/>
            <person name="Li S."/>
            <person name="Wang J."/>
            <person name="Zhang G."/>
            <person name="Kronforst M.R."/>
            <person name="Wang W."/>
        </authorList>
    </citation>
    <scope>NUCLEOTIDE SEQUENCE [LARGE SCALE GENOMIC DNA]</scope>
    <source>
        <strain evidence="1">Ya'a_city_454_Px</strain>
        <tissue evidence="1">Whole body</tissue>
    </source>
</reference>
<dbReference type="AlphaFoldDB" id="A0A194PWL4"/>
<evidence type="ECO:0000313" key="1">
    <source>
        <dbReference type="EMBL" id="KPI97712.1"/>
    </source>
</evidence>
<name>A0A194PWL4_PAPXU</name>
<dbReference type="Proteomes" id="UP000053268">
    <property type="component" value="Unassembled WGS sequence"/>
</dbReference>
<evidence type="ECO:0000313" key="2">
    <source>
        <dbReference type="Proteomes" id="UP000053268"/>
    </source>
</evidence>
<dbReference type="EMBL" id="KQ459589">
    <property type="protein sequence ID" value="KPI97712.1"/>
    <property type="molecule type" value="Genomic_DNA"/>
</dbReference>
<organism evidence="1 2">
    <name type="scientific">Papilio xuthus</name>
    <name type="common">Asian swallowtail butterfly</name>
    <dbReference type="NCBI Taxonomy" id="66420"/>
    <lineage>
        <taxon>Eukaryota</taxon>
        <taxon>Metazoa</taxon>
        <taxon>Ecdysozoa</taxon>
        <taxon>Arthropoda</taxon>
        <taxon>Hexapoda</taxon>
        <taxon>Insecta</taxon>
        <taxon>Pterygota</taxon>
        <taxon>Neoptera</taxon>
        <taxon>Endopterygota</taxon>
        <taxon>Lepidoptera</taxon>
        <taxon>Glossata</taxon>
        <taxon>Ditrysia</taxon>
        <taxon>Papilionoidea</taxon>
        <taxon>Papilionidae</taxon>
        <taxon>Papilioninae</taxon>
        <taxon>Papilio</taxon>
    </lineage>
</organism>
<accession>A0A194PWL4</accession>
<protein>
    <submittedName>
        <fullName evidence="1">Uncharacterized protein</fullName>
    </submittedName>
</protein>
<keyword evidence="2" id="KW-1185">Reference proteome</keyword>
<sequence>MWDSFPEWEHTHLTPLFPHSHNVGRHGIVINLPLRRPTDQPENRATQCVHNGALPL</sequence>